<keyword evidence="2" id="KW-1185">Reference proteome</keyword>
<evidence type="ECO:0000313" key="1">
    <source>
        <dbReference type="EMBL" id="KYM81973.1"/>
    </source>
</evidence>
<sequence>MAGHNYLSDPKNPFFSLEDDVDDETFLRNAPVRSESAGRYQNFDNDFTQTRQQLLQRKKEIEERTVQSSERSVSLLRDSEQIGVATAEYKILGVQIIDKFISAKIPNENKNLHNIVMKHMIHGPCGFPKSFQSKTIMDENDYPQYCHLDDMLLITYVRPIEACWRILSKSLQEKCHAVFYLPYDEKTIQYLYSDITSHHVFKKQLMIKLLINFQELRIVNNEVYQTFITKQIEIKIDQKKCVLLYFSKNILTCPRSETCFYIDNTLYYLLKKIINTMAFIAATLLPNGRTVHKVFGLPVPLFADSTSHIDIMQNDLYFGGKIVLLGGNFKQLLPIKQRGSLNEYSDNVHFPEKCVTNANSYIIKSMNGDVIIHKKYNIIANHVILSAQNADIDKINKKVINLLDKMTERIYTNIDTFEMTDNEDEVIMIEYLNALNLTCLPPCIFNHSQLYVALSKVHSSD</sequence>
<evidence type="ECO:0000313" key="2">
    <source>
        <dbReference type="Proteomes" id="UP000078540"/>
    </source>
</evidence>
<protein>
    <submittedName>
        <fullName evidence="1">Uncharacterized protein</fullName>
    </submittedName>
</protein>
<dbReference type="STRING" id="520822.A0A151I2X1"/>
<dbReference type="Gene3D" id="1.20.5.110">
    <property type="match status" value="1"/>
</dbReference>
<dbReference type="PANTHER" id="PTHR10492">
    <property type="match status" value="1"/>
</dbReference>
<gene>
    <name evidence="1" type="ORF">ALC53_07563</name>
</gene>
<proteinExistence type="predicted"/>
<name>A0A151I2X1_9HYME</name>
<organism evidence="1 2">
    <name type="scientific">Atta colombica</name>
    <dbReference type="NCBI Taxonomy" id="520822"/>
    <lineage>
        <taxon>Eukaryota</taxon>
        <taxon>Metazoa</taxon>
        <taxon>Ecdysozoa</taxon>
        <taxon>Arthropoda</taxon>
        <taxon>Hexapoda</taxon>
        <taxon>Insecta</taxon>
        <taxon>Pterygota</taxon>
        <taxon>Neoptera</taxon>
        <taxon>Endopterygota</taxon>
        <taxon>Hymenoptera</taxon>
        <taxon>Apocrita</taxon>
        <taxon>Aculeata</taxon>
        <taxon>Formicoidea</taxon>
        <taxon>Formicidae</taxon>
        <taxon>Myrmicinae</taxon>
        <taxon>Atta</taxon>
    </lineage>
</organism>
<dbReference type="AlphaFoldDB" id="A0A151I2X1"/>
<dbReference type="EMBL" id="KQ976525">
    <property type="protein sequence ID" value="KYM81973.1"/>
    <property type="molecule type" value="Genomic_DNA"/>
</dbReference>
<reference evidence="1 2" key="1">
    <citation type="submission" date="2015-09" db="EMBL/GenBank/DDBJ databases">
        <title>Atta colombica WGS genome.</title>
        <authorList>
            <person name="Nygaard S."/>
            <person name="Hu H."/>
            <person name="Boomsma J."/>
            <person name="Zhang G."/>
        </authorList>
    </citation>
    <scope>NUCLEOTIDE SEQUENCE [LARGE SCALE GENOMIC DNA]</scope>
    <source>
        <strain evidence="1">Treedump-2</strain>
        <tissue evidence="1">Whole body</tissue>
    </source>
</reference>
<dbReference type="Proteomes" id="UP000078540">
    <property type="component" value="Unassembled WGS sequence"/>
</dbReference>
<accession>A0A151I2X1</accession>